<dbReference type="Pfam" id="PF12627">
    <property type="entry name" value="PolyA_pol_RNAbd"/>
    <property type="match status" value="1"/>
</dbReference>
<dbReference type="InterPro" id="IPR043519">
    <property type="entry name" value="NT_sf"/>
</dbReference>
<dbReference type="GO" id="GO:0046872">
    <property type="term" value="F:metal ion binding"/>
    <property type="evidence" value="ECO:0007669"/>
    <property type="project" value="UniProtKB-KW"/>
</dbReference>
<dbReference type="Gene3D" id="1.10.3090.10">
    <property type="entry name" value="cca-adding enzyme, domain 2"/>
    <property type="match status" value="1"/>
</dbReference>
<dbReference type="Ensembl" id="ENSOKIT00005000026.1">
    <property type="protein sequence ID" value="ENSOKIP00005000018.1"/>
    <property type="gene ID" value="ENSOKIG00005000022.1"/>
</dbReference>
<dbReference type="InterPro" id="IPR050264">
    <property type="entry name" value="Bact_CCA-adding_enz_type3_sf"/>
</dbReference>
<comment type="cofactor">
    <cofactor evidence="1">
        <name>Mg(2+)</name>
        <dbReference type="ChEBI" id="CHEBI:18420"/>
    </cofactor>
</comment>
<keyword evidence="5" id="KW-0460">Magnesium</keyword>
<evidence type="ECO:0000259" key="6">
    <source>
        <dbReference type="Pfam" id="PF12627"/>
    </source>
</evidence>
<accession>A0A8C7C7X4</accession>
<keyword evidence="8" id="KW-1185">Reference proteome</keyword>
<evidence type="ECO:0000256" key="1">
    <source>
        <dbReference type="ARBA" id="ARBA00001946"/>
    </source>
</evidence>
<evidence type="ECO:0000256" key="3">
    <source>
        <dbReference type="ARBA" id="ARBA00022695"/>
    </source>
</evidence>
<dbReference type="InterPro" id="IPR032828">
    <property type="entry name" value="PolyA_RNA-bd"/>
</dbReference>
<organism evidence="7 8">
    <name type="scientific">Oncorhynchus kisutch</name>
    <name type="common">Coho salmon</name>
    <name type="synonym">Salmo kisutch</name>
    <dbReference type="NCBI Taxonomy" id="8019"/>
    <lineage>
        <taxon>Eukaryota</taxon>
        <taxon>Metazoa</taxon>
        <taxon>Chordata</taxon>
        <taxon>Craniata</taxon>
        <taxon>Vertebrata</taxon>
        <taxon>Euteleostomi</taxon>
        <taxon>Actinopterygii</taxon>
        <taxon>Neopterygii</taxon>
        <taxon>Teleostei</taxon>
        <taxon>Protacanthopterygii</taxon>
        <taxon>Salmoniformes</taxon>
        <taxon>Salmonidae</taxon>
        <taxon>Salmoninae</taxon>
        <taxon>Oncorhynchus</taxon>
    </lineage>
</organism>
<sequence>MWGRILNPVVISRVRLTSSFRSLLTMQLKTTEVQSLFSDGLNGIAELFEKYKFELRIAGGAVLDLLSGKRPEDITFQTAEIRRINNKGEKHGTITARLHNENFEVTTMQVDVLMLDLAMAINKFNFSVSVSVWRFCPCQYLPVCPQVLWSVSVKAGEHDPAPLEAIRENARGLEAISGERIWIELKKMVLDTHAAHSLEVMYELGLAQYIGEVESPLCKSYDFIPRFTCRGRCGGDEAGLAAREGPFSQAHYFLVKHRRDLHKSQDDSDSMKPYTDYIIDVSTGEDKLLAEMSRWSTPRFPASRHDLRKMGITSGKEIGTVLQNLRDMWKKRDEQSRAA</sequence>
<dbReference type="GO" id="GO:0005739">
    <property type="term" value="C:mitochondrion"/>
    <property type="evidence" value="ECO:0007669"/>
    <property type="project" value="TreeGrafter"/>
</dbReference>
<dbReference type="GO" id="GO:0000049">
    <property type="term" value="F:tRNA binding"/>
    <property type="evidence" value="ECO:0007669"/>
    <property type="project" value="TreeGrafter"/>
</dbReference>
<reference evidence="7" key="2">
    <citation type="submission" date="2025-09" db="UniProtKB">
        <authorList>
            <consortium name="Ensembl"/>
        </authorList>
    </citation>
    <scope>IDENTIFICATION</scope>
</reference>
<keyword evidence="2" id="KW-0819">tRNA processing</keyword>
<dbReference type="GO" id="GO:0001680">
    <property type="term" value="P:tRNA 3'-terminal CCA addition"/>
    <property type="evidence" value="ECO:0007669"/>
    <property type="project" value="TreeGrafter"/>
</dbReference>
<dbReference type="PANTHER" id="PTHR46173">
    <property type="entry name" value="CCA TRNA NUCLEOTIDYLTRANSFERASE 1, MITOCHONDRIAL"/>
    <property type="match status" value="1"/>
</dbReference>
<dbReference type="GO" id="GO:0016779">
    <property type="term" value="F:nucleotidyltransferase activity"/>
    <property type="evidence" value="ECO:0007669"/>
    <property type="project" value="UniProtKB-KW"/>
</dbReference>
<proteinExistence type="predicted"/>
<dbReference type="SUPFAM" id="SSF81301">
    <property type="entry name" value="Nucleotidyltransferase"/>
    <property type="match status" value="1"/>
</dbReference>
<reference evidence="7" key="1">
    <citation type="submission" date="2025-08" db="UniProtKB">
        <authorList>
            <consortium name="Ensembl"/>
        </authorList>
    </citation>
    <scope>IDENTIFICATION</scope>
</reference>
<dbReference type="GO" id="GO:1990180">
    <property type="term" value="P:mitochondrial tRNA 3'-end processing"/>
    <property type="evidence" value="ECO:0007669"/>
    <property type="project" value="TreeGrafter"/>
</dbReference>
<evidence type="ECO:0000313" key="7">
    <source>
        <dbReference type="Ensembl" id="ENSOKIP00005000018.1"/>
    </source>
</evidence>
<protein>
    <recommendedName>
        <fullName evidence="6">tRNA nucleotidyltransferase/poly(A) polymerase RNA and SrmB- binding domain-containing protein</fullName>
    </recommendedName>
</protein>
<dbReference type="GeneTree" id="ENSGT01010000224106"/>
<evidence type="ECO:0000313" key="8">
    <source>
        <dbReference type="Proteomes" id="UP000694557"/>
    </source>
</evidence>
<evidence type="ECO:0000256" key="5">
    <source>
        <dbReference type="ARBA" id="ARBA00022842"/>
    </source>
</evidence>
<dbReference type="AlphaFoldDB" id="A0A8C7C7X4"/>
<evidence type="ECO:0000256" key="4">
    <source>
        <dbReference type="ARBA" id="ARBA00022723"/>
    </source>
</evidence>
<evidence type="ECO:0000256" key="2">
    <source>
        <dbReference type="ARBA" id="ARBA00022694"/>
    </source>
</evidence>
<dbReference type="PANTHER" id="PTHR46173:SF1">
    <property type="entry name" value="CCA TRNA NUCLEOTIDYLTRANSFERASE 1, MITOCHONDRIAL"/>
    <property type="match status" value="1"/>
</dbReference>
<feature type="domain" description="tRNA nucleotidyltransferase/poly(A) polymerase RNA and SrmB- binding" evidence="6">
    <location>
        <begin position="162"/>
        <end position="210"/>
    </location>
</feature>
<name>A0A8C7C7X4_ONCKI</name>
<dbReference type="SUPFAM" id="SSF81891">
    <property type="entry name" value="Poly A polymerase C-terminal region-like"/>
    <property type="match status" value="1"/>
</dbReference>
<dbReference type="Proteomes" id="UP000694557">
    <property type="component" value="Unassembled WGS sequence"/>
</dbReference>
<keyword evidence="3" id="KW-0808">Transferase</keyword>
<keyword evidence="3" id="KW-0548">Nucleotidyltransferase</keyword>
<keyword evidence="4" id="KW-0479">Metal-binding</keyword>
<dbReference type="Gene3D" id="3.30.460.10">
    <property type="entry name" value="Beta Polymerase, domain 2"/>
    <property type="match status" value="1"/>
</dbReference>